<keyword evidence="6" id="KW-0067">ATP-binding</keyword>
<keyword evidence="2" id="KW-0436">Ligase</keyword>
<organism evidence="10 11">
    <name type="scientific">Virgibacillus dokdonensis</name>
    <dbReference type="NCBI Taxonomy" id="302167"/>
    <lineage>
        <taxon>Bacteria</taxon>
        <taxon>Bacillati</taxon>
        <taxon>Bacillota</taxon>
        <taxon>Bacilli</taxon>
        <taxon>Bacillales</taxon>
        <taxon>Bacillaceae</taxon>
        <taxon>Virgibacillus</taxon>
    </lineage>
</organism>
<accession>A0A2K9IWK6</accession>
<comment type="pathway">
    <text evidence="1">Purine metabolism; 7-cyano-7-deazaguanine biosynthesis.</text>
</comment>
<dbReference type="KEGG" id="vpn:A21D_00723"/>
<dbReference type="GO" id="GO:0005524">
    <property type="term" value="F:ATP binding"/>
    <property type="evidence" value="ECO:0007669"/>
    <property type="project" value="UniProtKB-KW"/>
</dbReference>
<dbReference type="InterPro" id="IPR014729">
    <property type="entry name" value="Rossmann-like_a/b/a_fold"/>
</dbReference>
<name>A0A2K9IWK6_9BACI</name>
<evidence type="ECO:0000313" key="10">
    <source>
        <dbReference type="EMBL" id="AUJ23835.1"/>
    </source>
</evidence>
<evidence type="ECO:0000313" key="11">
    <source>
        <dbReference type="Proteomes" id="UP000234237"/>
    </source>
</evidence>
<dbReference type="InterPro" id="IPR018317">
    <property type="entry name" value="QueC"/>
</dbReference>
<dbReference type="AlphaFoldDB" id="A0A2K9IWK6"/>
<evidence type="ECO:0000256" key="6">
    <source>
        <dbReference type="ARBA" id="ARBA00022840"/>
    </source>
</evidence>
<protein>
    <recommendedName>
        <fullName evidence="8">7-cyano-7-deazaguanine synthase</fullName>
        <ecNumber evidence="8">6.3.4.20</ecNumber>
    </recommendedName>
</protein>
<keyword evidence="3" id="KW-0479">Metal-binding</keyword>
<dbReference type="Proteomes" id="UP000234237">
    <property type="component" value="Chromosome"/>
</dbReference>
<gene>
    <name evidence="10" type="ORF">A21D_00723</name>
</gene>
<proteinExistence type="inferred from homology"/>
<evidence type="ECO:0000256" key="9">
    <source>
        <dbReference type="ARBA" id="ARBA00047890"/>
    </source>
</evidence>
<dbReference type="EC" id="6.3.4.20" evidence="8"/>
<dbReference type="GO" id="GO:0046872">
    <property type="term" value="F:metal ion binding"/>
    <property type="evidence" value="ECO:0007669"/>
    <property type="project" value="UniProtKB-KW"/>
</dbReference>
<dbReference type="SUPFAM" id="SSF52402">
    <property type="entry name" value="Adenine nucleotide alpha hydrolases-like"/>
    <property type="match status" value="1"/>
</dbReference>
<dbReference type="Gene3D" id="3.40.50.620">
    <property type="entry name" value="HUPs"/>
    <property type="match status" value="1"/>
</dbReference>
<dbReference type="Pfam" id="PF06508">
    <property type="entry name" value="QueC"/>
    <property type="match status" value="1"/>
</dbReference>
<evidence type="ECO:0000256" key="4">
    <source>
        <dbReference type="ARBA" id="ARBA00022741"/>
    </source>
</evidence>
<evidence type="ECO:0000256" key="8">
    <source>
        <dbReference type="ARBA" id="ARBA00039149"/>
    </source>
</evidence>
<evidence type="ECO:0000256" key="1">
    <source>
        <dbReference type="ARBA" id="ARBA00005061"/>
    </source>
</evidence>
<comment type="similarity">
    <text evidence="7">Belongs to the QueC family.</text>
</comment>
<evidence type="ECO:0000256" key="2">
    <source>
        <dbReference type="ARBA" id="ARBA00022598"/>
    </source>
</evidence>
<sequence>MDFVDSFKDLYMNDDDPIHIFRKGESVITFIKSFGAGIGLSLAASYAAEIDAKHLFYGVHKDDKVFNENNREFFTLMSKAISIEIGTEFNVHTPFLEKSKAEVLKLGYDLGMPAEETWSCASNSSIHCGWCDPCQDRINAFRKTNLNDTTLYENSLVKSSSNA</sequence>
<dbReference type="EMBL" id="CP018622">
    <property type="protein sequence ID" value="AUJ23835.1"/>
    <property type="molecule type" value="Genomic_DNA"/>
</dbReference>
<dbReference type="GO" id="GO:0016874">
    <property type="term" value="F:ligase activity"/>
    <property type="evidence" value="ECO:0007669"/>
    <property type="project" value="UniProtKB-KW"/>
</dbReference>
<dbReference type="PANTHER" id="PTHR42914:SF1">
    <property type="entry name" value="7-CYANO-7-DEAZAGUANINE SYNTHASE"/>
    <property type="match status" value="1"/>
</dbReference>
<keyword evidence="5" id="KW-0862">Zinc</keyword>
<evidence type="ECO:0000256" key="5">
    <source>
        <dbReference type="ARBA" id="ARBA00022833"/>
    </source>
</evidence>
<evidence type="ECO:0000256" key="3">
    <source>
        <dbReference type="ARBA" id="ARBA00022723"/>
    </source>
</evidence>
<evidence type="ECO:0000256" key="7">
    <source>
        <dbReference type="ARBA" id="ARBA00037993"/>
    </source>
</evidence>
<comment type="catalytic activity">
    <reaction evidence="9">
        <text>7-carboxy-7-carbaguanine + NH4(+) + 2 ATP = 7-cyano-7-carbaguanine + 2 AMP + 2 diphosphate + 2 H(+)</text>
        <dbReference type="Rhea" id="RHEA:27982"/>
        <dbReference type="ChEBI" id="CHEBI:15378"/>
        <dbReference type="ChEBI" id="CHEBI:28938"/>
        <dbReference type="ChEBI" id="CHEBI:30616"/>
        <dbReference type="ChEBI" id="CHEBI:33019"/>
        <dbReference type="ChEBI" id="CHEBI:45075"/>
        <dbReference type="ChEBI" id="CHEBI:61036"/>
        <dbReference type="ChEBI" id="CHEBI:456215"/>
        <dbReference type="EC" id="6.3.4.20"/>
    </reaction>
</comment>
<dbReference type="PANTHER" id="PTHR42914">
    <property type="entry name" value="7-CYANO-7-DEAZAGUANINE SYNTHASE"/>
    <property type="match status" value="1"/>
</dbReference>
<reference evidence="11" key="1">
    <citation type="submission" date="2016-11" db="EMBL/GenBank/DDBJ databases">
        <title>Complete genome sequence of Virgibacillus pantothenticus 21D, a halophilic bacterium isolated from the deep hypersaline anoxic basin Discovery in the Mediterranean Sea.</title>
        <authorList>
            <person name="Zeaiter Z."/>
            <person name="Booth J.M."/>
            <person name="Prosdocimi E.M."/>
            <person name="Mapelli F."/>
            <person name="Fusi M."/>
            <person name="Daffonchio D."/>
            <person name="Borin S."/>
            <person name="Crotti E."/>
        </authorList>
    </citation>
    <scope>NUCLEOTIDE SEQUENCE [LARGE SCALE GENOMIC DNA]</scope>
    <source>
        <strain evidence="11">21D</strain>
    </source>
</reference>
<keyword evidence="4" id="KW-0547">Nucleotide-binding</keyword>